<evidence type="ECO:0000313" key="12">
    <source>
        <dbReference type="RefSeq" id="XP_028132213.1"/>
    </source>
</evidence>
<gene>
    <name evidence="12" type="primary">LOC114327710</name>
</gene>
<dbReference type="OrthoDB" id="201752at2759"/>
<dbReference type="InterPro" id="IPR033648">
    <property type="entry name" value="AAR2_C"/>
</dbReference>
<dbReference type="GO" id="GO:0005681">
    <property type="term" value="C:spliceosomal complex"/>
    <property type="evidence" value="ECO:0007669"/>
    <property type="project" value="UniProtKB-KW"/>
</dbReference>
<protein>
    <recommendedName>
        <fullName evidence="3">Protein AAR2 homolog</fullName>
    </recommendedName>
    <alternativeName>
        <fullName evidence="7">AAR2 splicing factor homolog</fullName>
    </alternativeName>
</protein>
<comment type="subunit">
    <text evidence="8">Interacts with PRPF8 (via RNase H homology domain). Component of a U5 snRNP complex that contains PRPF8.</text>
</comment>
<dbReference type="Gene3D" id="2.60.34.20">
    <property type="match status" value="1"/>
</dbReference>
<evidence type="ECO:0000259" key="10">
    <source>
        <dbReference type="Pfam" id="PF05282"/>
    </source>
</evidence>
<dbReference type="KEGG" id="dvv:114327710"/>
<dbReference type="GO" id="GO:0000244">
    <property type="term" value="P:spliceosomal tri-snRNP complex assembly"/>
    <property type="evidence" value="ECO:0007669"/>
    <property type="project" value="TreeGrafter"/>
</dbReference>
<dbReference type="InParanoid" id="A0A6P7FG76"/>
<reference evidence="12" key="1">
    <citation type="submission" date="2025-08" db="UniProtKB">
        <authorList>
            <consortium name="RefSeq"/>
        </authorList>
    </citation>
    <scope>IDENTIFICATION</scope>
    <source>
        <tissue evidence="12">Whole insect</tissue>
    </source>
</reference>
<dbReference type="PANTHER" id="PTHR12689:SF4">
    <property type="entry name" value="PROTEIN AAR2 HOMOLOG"/>
    <property type="match status" value="1"/>
</dbReference>
<evidence type="ECO:0000256" key="9">
    <source>
        <dbReference type="SAM" id="MobiDB-lite"/>
    </source>
</evidence>
<dbReference type="RefSeq" id="XP_028132213.1">
    <property type="nucleotide sequence ID" value="XM_028276412.1"/>
</dbReference>
<evidence type="ECO:0000256" key="5">
    <source>
        <dbReference type="ARBA" id="ARBA00022728"/>
    </source>
</evidence>
<dbReference type="Gene3D" id="1.25.40.550">
    <property type="entry name" value="Aar2, C-terminal domain-like"/>
    <property type="match status" value="1"/>
</dbReference>
<evidence type="ECO:0000256" key="1">
    <source>
        <dbReference type="ARBA" id="ARBA00003708"/>
    </source>
</evidence>
<dbReference type="InterPro" id="IPR033647">
    <property type="entry name" value="Aar2_N"/>
</dbReference>
<keyword evidence="6" id="KW-0508">mRNA splicing</keyword>
<organism evidence="12">
    <name type="scientific">Diabrotica virgifera virgifera</name>
    <name type="common">western corn rootworm</name>
    <dbReference type="NCBI Taxonomy" id="50390"/>
    <lineage>
        <taxon>Eukaryota</taxon>
        <taxon>Metazoa</taxon>
        <taxon>Ecdysozoa</taxon>
        <taxon>Arthropoda</taxon>
        <taxon>Hexapoda</taxon>
        <taxon>Insecta</taxon>
        <taxon>Pterygota</taxon>
        <taxon>Neoptera</taxon>
        <taxon>Endopterygota</taxon>
        <taxon>Coleoptera</taxon>
        <taxon>Polyphaga</taxon>
        <taxon>Cucujiformia</taxon>
        <taxon>Chrysomeloidea</taxon>
        <taxon>Chrysomelidae</taxon>
        <taxon>Galerucinae</taxon>
        <taxon>Diabroticina</taxon>
        <taxon>Diabroticites</taxon>
        <taxon>Diabrotica</taxon>
    </lineage>
</organism>
<feature type="region of interest" description="Disordered" evidence="9">
    <location>
        <begin position="158"/>
        <end position="186"/>
    </location>
</feature>
<comment type="similarity">
    <text evidence="2">Belongs to the AAR2 family.</text>
</comment>
<evidence type="ECO:0000256" key="8">
    <source>
        <dbReference type="ARBA" id="ARBA00047009"/>
    </source>
</evidence>
<dbReference type="InterPro" id="IPR007946">
    <property type="entry name" value="AAR2"/>
</dbReference>
<dbReference type="FunFam" id="2.60.34.20:FF:000001">
    <property type="entry name" value="protein AAR2 homolog"/>
    <property type="match status" value="1"/>
</dbReference>
<feature type="compositionally biased region" description="Polar residues" evidence="9">
    <location>
        <begin position="175"/>
        <end position="184"/>
    </location>
</feature>
<keyword evidence="5" id="KW-0747">Spliceosome</keyword>
<dbReference type="PANTHER" id="PTHR12689">
    <property type="entry name" value="A1 CISTRON SPLICING FACTOR AAR2-RELATED"/>
    <property type="match status" value="1"/>
</dbReference>
<feature type="domain" description="AAR2 N-terminal" evidence="11">
    <location>
        <begin position="12"/>
        <end position="143"/>
    </location>
</feature>
<dbReference type="InterPro" id="IPR038516">
    <property type="entry name" value="AAR2_N_sf"/>
</dbReference>
<sequence>MDQQTAKRLLAEGAFFILLGVPEGTEFGIDMKSWNTGEKFRGVKMIPPGLHYIFFSAVSDTGDTAPRTGFFKTFRKSEVLVKRWDKINECISSEDVAESEVVQLKENILLLDNFLGPYPYSILDKWTHLTSCITSTLAEKITPVSGYVQSALELQSCTDADRPRGKRKSEDGETSAGQSLSKSPRLTEDTEHNFLPNLKVKEGTELRLTPFPERNYPENSTPSDITKHSLDSSYVLDQMISKYSVSTEILGEMQICYICFLVGHSLEAFEQWKKLFNLFCSCEIGIKKHRKLYDLFINVSDLHIKEIPEEFIADIVSNSNFVYVKLRQLFRSVKESDVDAPFKAKVGRFMQNLTNLYQWDFDNLESEEEDEAPVIVDT</sequence>
<feature type="compositionally biased region" description="Basic and acidic residues" evidence="9">
    <location>
        <begin position="159"/>
        <end position="171"/>
    </location>
</feature>
<dbReference type="AlphaFoldDB" id="A0A6P7FG76"/>
<comment type="function">
    <text evidence="1">Component of the U5 snRNP complex that is required for spliceosome assembly and for pre-mRNA splicing.</text>
</comment>
<keyword evidence="4" id="KW-0507">mRNA processing</keyword>
<evidence type="ECO:0000256" key="2">
    <source>
        <dbReference type="ARBA" id="ARBA00006281"/>
    </source>
</evidence>
<dbReference type="InterPro" id="IPR038514">
    <property type="entry name" value="AAR2_C_sf"/>
</dbReference>
<dbReference type="Pfam" id="PF05282">
    <property type="entry name" value="AAR2"/>
    <property type="match status" value="1"/>
</dbReference>
<evidence type="ECO:0000256" key="4">
    <source>
        <dbReference type="ARBA" id="ARBA00022664"/>
    </source>
</evidence>
<dbReference type="CDD" id="cd13778">
    <property type="entry name" value="Aar2_C"/>
    <property type="match status" value="1"/>
</dbReference>
<evidence type="ECO:0000256" key="7">
    <source>
        <dbReference type="ARBA" id="ARBA00030625"/>
    </source>
</evidence>
<accession>A0A6P7FG76</accession>
<dbReference type="Pfam" id="PF20981">
    <property type="entry name" value="AAR2_1st"/>
    <property type="match status" value="1"/>
</dbReference>
<dbReference type="FunCoup" id="A0A6P7FG76">
    <property type="interactions" value="1596"/>
</dbReference>
<evidence type="ECO:0000256" key="3">
    <source>
        <dbReference type="ARBA" id="ARBA00016372"/>
    </source>
</evidence>
<proteinExistence type="inferred from homology"/>
<evidence type="ECO:0000256" key="6">
    <source>
        <dbReference type="ARBA" id="ARBA00023187"/>
    </source>
</evidence>
<dbReference type="CDD" id="cd13777">
    <property type="entry name" value="Aar2_N"/>
    <property type="match status" value="1"/>
</dbReference>
<feature type="domain" description="AAR2 C-terminal" evidence="10">
    <location>
        <begin position="209"/>
        <end position="362"/>
    </location>
</feature>
<evidence type="ECO:0000259" key="11">
    <source>
        <dbReference type="Pfam" id="PF20981"/>
    </source>
</evidence>
<dbReference type="FunFam" id="1.25.40.550:FF:000001">
    <property type="entry name" value="AAR2 splicing factor homolog"/>
    <property type="match status" value="1"/>
</dbReference>
<name>A0A6P7FG76_DIAVI</name>